<dbReference type="PANTHER" id="PTHR21272:SF3">
    <property type="entry name" value="CATABOLIC 3-DEHYDROQUINASE"/>
    <property type="match status" value="1"/>
</dbReference>
<dbReference type="HAMAP" id="MF_00169">
    <property type="entry name" value="AroQ"/>
    <property type="match status" value="1"/>
</dbReference>
<evidence type="ECO:0000256" key="6">
    <source>
        <dbReference type="ARBA" id="ARBA00012060"/>
    </source>
</evidence>
<evidence type="ECO:0000256" key="3">
    <source>
        <dbReference type="ARBA" id="ARBA00004902"/>
    </source>
</evidence>
<proteinExistence type="inferred from homology"/>
<evidence type="ECO:0000256" key="2">
    <source>
        <dbReference type="ARBA" id="ARBA00003924"/>
    </source>
</evidence>
<dbReference type="NCBIfam" id="NF003806">
    <property type="entry name" value="PRK05395.1-3"/>
    <property type="match status" value="1"/>
</dbReference>
<comment type="function">
    <text evidence="2 9">Catalyzes a trans-dehydration via an enolate intermediate.</text>
</comment>
<dbReference type="EC" id="4.2.1.10" evidence="6 9"/>
<evidence type="ECO:0000256" key="8">
    <source>
        <dbReference type="ARBA" id="ARBA00023239"/>
    </source>
</evidence>
<organism evidence="13 14">
    <name type="scientific">Rhizobium mongolense subsp. loessense</name>
    <dbReference type="NCBI Taxonomy" id="158890"/>
    <lineage>
        <taxon>Bacteria</taxon>
        <taxon>Pseudomonadati</taxon>
        <taxon>Pseudomonadota</taxon>
        <taxon>Alphaproteobacteria</taxon>
        <taxon>Hyphomicrobiales</taxon>
        <taxon>Rhizobiaceae</taxon>
        <taxon>Rhizobium/Agrobacterium group</taxon>
        <taxon>Rhizobium</taxon>
    </lineage>
</organism>
<dbReference type="InterPro" id="IPR001874">
    <property type="entry name" value="DHquinase_II"/>
</dbReference>
<dbReference type="NCBIfam" id="TIGR01088">
    <property type="entry name" value="aroQ"/>
    <property type="match status" value="1"/>
</dbReference>
<dbReference type="GO" id="GO:0008652">
    <property type="term" value="P:amino acid biosynthetic process"/>
    <property type="evidence" value="ECO:0007669"/>
    <property type="project" value="UniProtKB-KW"/>
</dbReference>
<feature type="active site" description="Proton donor" evidence="9 10">
    <location>
        <position position="111"/>
    </location>
</feature>
<dbReference type="InterPro" id="IPR018509">
    <property type="entry name" value="DHquinase_II_CS"/>
</dbReference>
<evidence type="ECO:0000256" key="1">
    <source>
        <dbReference type="ARBA" id="ARBA00001864"/>
    </source>
</evidence>
<dbReference type="GO" id="GO:0003855">
    <property type="term" value="F:3-dehydroquinate dehydratase activity"/>
    <property type="evidence" value="ECO:0007669"/>
    <property type="project" value="UniProtKB-UniRule"/>
</dbReference>
<feature type="site" description="Transition state stabilizer" evidence="9 12">
    <location>
        <position position="29"/>
    </location>
</feature>
<evidence type="ECO:0000256" key="9">
    <source>
        <dbReference type="HAMAP-Rule" id="MF_00169"/>
    </source>
</evidence>
<dbReference type="EMBL" id="FMTM01000001">
    <property type="protein sequence ID" value="SCW27700.1"/>
    <property type="molecule type" value="Genomic_DNA"/>
</dbReference>
<dbReference type="GO" id="GO:0009423">
    <property type="term" value="P:chorismate biosynthetic process"/>
    <property type="evidence" value="ECO:0007669"/>
    <property type="project" value="UniProtKB-UniRule"/>
</dbReference>
<reference evidence="13 14" key="1">
    <citation type="submission" date="2016-10" db="EMBL/GenBank/DDBJ databases">
        <authorList>
            <person name="de Groot N.N."/>
        </authorList>
    </citation>
    <scope>NUCLEOTIDE SEQUENCE [LARGE SCALE GENOMIC DNA]</scope>
    <source>
        <strain evidence="13 14">CGMCC 1.3401</strain>
    </source>
</reference>
<feature type="binding site" evidence="9 11">
    <location>
        <position position="98"/>
    </location>
    <ligand>
        <name>substrate</name>
    </ligand>
</feature>
<gene>
    <name evidence="9" type="primary">aroQ</name>
    <name evidence="13" type="ORF">SAMN02927900_00028</name>
</gene>
<feature type="active site" description="Proton acceptor" evidence="9 10">
    <location>
        <position position="34"/>
    </location>
</feature>
<feature type="binding site" evidence="9 11">
    <location>
        <position position="122"/>
    </location>
    <ligand>
        <name>substrate</name>
    </ligand>
</feature>
<dbReference type="NCBIfam" id="NF003805">
    <property type="entry name" value="PRK05395.1-2"/>
    <property type="match status" value="1"/>
</dbReference>
<dbReference type="Pfam" id="PF01220">
    <property type="entry name" value="DHquinase_II"/>
    <property type="match status" value="1"/>
</dbReference>
<dbReference type="NCBIfam" id="NF003807">
    <property type="entry name" value="PRK05395.1-4"/>
    <property type="match status" value="1"/>
</dbReference>
<dbReference type="AlphaFoldDB" id="A0A1G4P621"/>
<keyword evidence="8 9" id="KW-0456">Lyase</keyword>
<evidence type="ECO:0000256" key="12">
    <source>
        <dbReference type="PIRSR" id="PIRSR001399-3"/>
    </source>
</evidence>
<comment type="similarity">
    <text evidence="4 9">Belongs to the type-II 3-dehydroquinase family.</text>
</comment>
<keyword evidence="7 9" id="KW-0057">Aromatic amino acid biosynthesis</keyword>
<dbReference type="PROSITE" id="PS01029">
    <property type="entry name" value="DEHYDROQUINASE_II"/>
    <property type="match status" value="1"/>
</dbReference>
<comment type="catalytic activity">
    <reaction evidence="1 9">
        <text>3-dehydroquinate = 3-dehydroshikimate + H2O</text>
        <dbReference type="Rhea" id="RHEA:21096"/>
        <dbReference type="ChEBI" id="CHEBI:15377"/>
        <dbReference type="ChEBI" id="CHEBI:16630"/>
        <dbReference type="ChEBI" id="CHEBI:32364"/>
        <dbReference type="EC" id="4.2.1.10"/>
    </reaction>
</comment>
<feature type="binding site" evidence="9 11">
    <location>
        <position position="85"/>
    </location>
    <ligand>
        <name>substrate</name>
    </ligand>
</feature>
<comment type="subunit">
    <text evidence="5 9">Homododecamer.</text>
</comment>
<feature type="binding site" evidence="9 11">
    <location>
        <position position="91"/>
    </location>
    <ligand>
        <name>substrate</name>
    </ligand>
</feature>
<keyword evidence="9" id="KW-0028">Amino-acid biosynthesis</keyword>
<protein>
    <recommendedName>
        <fullName evidence="6 9">3-dehydroquinate dehydratase</fullName>
        <shortName evidence="9">3-dehydroquinase</shortName>
        <ecNumber evidence="6 9">4.2.1.10</ecNumber>
    </recommendedName>
    <alternativeName>
        <fullName evidence="9">Type II DHQase</fullName>
    </alternativeName>
</protein>
<evidence type="ECO:0000256" key="11">
    <source>
        <dbReference type="PIRSR" id="PIRSR001399-2"/>
    </source>
</evidence>
<accession>A0A1G4P621</accession>
<dbReference type="UniPathway" id="UPA00053">
    <property type="reaction ID" value="UER00086"/>
</dbReference>
<evidence type="ECO:0000256" key="10">
    <source>
        <dbReference type="PIRSR" id="PIRSR001399-1"/>
    </source>
</evidence>
<dbReference type="Gene3D" id="3.40.50.9100">
    <property type="entry name" value="Dehydroquinase, class II"/>
    <property type="match status" value="1"/>
</dbReference>
<dbReference type="CDD" id="cd00466">
    <property type="entry name" value="DHQase_II"/>
    <property type="match status" value="1"/>
</dbReference>
<evidence type="ECO:0000256" key="7">
    <source>
        <dbReference type="ARBA" id="ARBA00023141"/>
    </source>
</evidence>
<dbReference type="PIRSF" id="PIRSF001399">
    <property type="entry name" value="DHquinase_II"/>
    <property type="match status" value="1"/>
</dbReference>
<dbReference type="PANTHER" id="PTHR21272">
    <property type="entry name" value="CATABOLIC 3-DEHYDROQUINASE"/>
    <property type="match status" value="1"/>
</dbReference>
<dbReference type="InterPro" id="IPR036441">
    <property type="entry name" value="DHquinase_II_sf"/>
</dbReference>
<evidence type="ECO:0000256" key="4">
    <source>
        <dbReference type="ARBA" id="ARBA00011037"/>
    </source>
</evidence>
<evidence type="ECO:0000256" key="5">
    <source>
        <dbReference type="ARBA" id="ARBA00011193"/>
    </source>
</evidence>
<evidence type="ECO:0000313" key="13">
    <source>
        <dbReference type="EMBL" id="SCW27700.1"/>
    </source>
</evidence>
<dbReference type="GO" id="GO:0019631">
    <property type="term" value="P:quinate catabolic process"/>
    <property type="evidence" value="ECO:0007669"/>
    <property type="project" value="TreeGrafter"/>
</dbReference>
<name>A0A1G4P621_9HYPH</name>
<dbReference type="Proteomes" id="UP000199542">
    <property type="component" value="Unassembled WGS sequence"/>
</dbReference>
<sequence>MALVLLTEHSMTQTIFVLNGPNLNLLGTREPGIYGGKTLTDIETDCKAAGSELGLEIDFRQSNHEGVLIDWLHEANDKAAGVMLNAGAYTHTSLALHDAIRAISIPVVELHITNVHAREEFRHKSLIAPAVKGVICGFGPHSYILALHALKNLTA</sequence>
<comment type="pathway">
    <text evidence="3 9">Metabolic intermediate biosynthesis; chorismate biosynthesis; chorismate from D-erythrose 4-phosphate and phosphoenolpyruvate: step 3/7.</text>
</comment>
<dbReference type="SUPFAM" id="SSF52304">
    <property type="entry name" value="Type II 3-dehydroquinate dehydratase"/>
    <property type="match status" value="1"/>
</dbReference>
<evidence type="ECO:0000313" key="14">
    <source>
        <dbReference type="Proteomes" id="UP000199542"/>
    </source>
</evidence>
<dbReference type="GO" id="GO:0009073">
    <property type="term" value="P:aromatic amino acid family biosynthetic process"/>
    <property type="evidence" value="ECO:0007669"/>
    <property type="project" value="UniProtKB-KW"/>
</dbReference>
<feature type="binding site" evidence="9 11">
    <location>
        <begin position="112"/>
        <end position="113"/>
    </location>
    <ligand>
        <name>substrate</name>
    </ligand>
</feature>